<dbReference type="KEGG" id="ota:OT_ostta06g02000"/>
<gene>
    <name evidence="2" type="ORF">OT_ostta06g02000</name>
</gene>
<name>A0A090M272_OSTTA</name>
<reference evidence="3" key="1">
    <citation type="journal article" date="2006" name="Proc. Natl. Acad. Sci. U.S.A.">
        <title>Genome analysis of the smallest free-living eukaryote Ostreococcus tauri unveils many unique features.</title>
        <authorList>
            <person name="Derelle E."/>
            <person name="Ferraz C."/>
            <person name="Rombauts S."/>
            <person name="Rouze P."/>
            <person name="Worden A.Z."/>
            <person name="Robbens S."/>
            <person name="Partensky F."/>
            <person name="Degroeve S."/>
            <person name="Echeynie S."/>
            <person name="Cooke R."/>
            <person name="Saeys Y."/>
            <person name="Wuyts J."/>
            <person name="Jabbari K."/>
            <person name="Bowler C."/>
            <person name="Panaud O."/>
            <person name="Piegu B."/>
            <person name="Ball S.G."/>
            <person name="Ral J.-P."/>
            <person name="Bouget F.-Y."/>
            <person name="Piganeau G."/>
            <person name="De Baets B."/>
            <person name="Picard A."/>
            <person name="Delseny M."/>
            <person name="Demaille J."/>
            <person name="Van de Peer Y."/>
            <person name="Moreau H."/>
        </authorList>
    </citation>
    <scope>NUCLEOTIDE SEQUENCE [LARGE SCALE GENOMIC DNA]</scope>
    <source>
        <strain evidence="3">OTTH 0595 / CCAP 157/2 / RCC745</strain>
    </source>
</reference>
<keyword evidence="3" id="KW-1185">Reference proteome</keyword>
<dbReference type="SUPFAM" id="SSF144000">
    <property type="entry name" value="Oxysterol-binding protein-like"/>
    <property type="match status" value="1"/>
</dbReference>
<dbReference type="RefSeq" id="XP_003079833.2">
    <property type="nucleotide sequence ID" value="XM_003079785.2"/>
</dbReference>
<reference evidence="2 3" key="2">
    <citation type="journal article" date="2014" name="BMC Genomics">
        <title>An improved genome of the model marine alga Ostreococcus tauri unfolds by assessing Illumina de novo assemblies.</title>
        <authorList>
            <person name="Blanc-Mathieu R."/>
            <person name="Verhelst B."/>
            <person name="Derelle E."/>
            <person name="Rombauts S."/>
            <person name="Bouget F.Y."/>
            <person name="Carre I."/>
            <person name="Chateau A."/>
            <person name="Eyre-Walker A."/>
            <person name="Grimsley N."/>
            <person name="Moreau H."/>
            <person name="Piegu B."/>
            <person name="Rivals E."/>
            <person name="Schackwitz W."/>
            <person name="Van de Peer Y."/>
            <person name="Piganeau G."/>
        </authorList>
    </citation>
    <scope>NUCLEOTIDE SEQUENCE [LARGE SCALE GENOMIC DNA]</scope>
    <source>
        <strain evidence="3">OTTH 0595 / CCAP 157/2 / RCC745</strain>
    </source>
</reference>
<dbReference type="InParanoid" id="A0A090M272"/>
<dbReference type="Proteomes" id="UP000009170">
    <property type="component" value="Unassembled WGS sequence"/>
</dbReference>
<evidence type="ECO:0000313" key="3">
    <source>
        <dbReference type="Proteomes" id="UP000009170"/>
    </source>
</evidence>
<dbReference type="AlphaFoldDB" id="A0A090M272"/>
<comment type="caution">
    <text evidence="2">The sequence shown here is derived from an EMBL/GenBank/DDBJ whole genome shotgun (WGS) entry which is preliminary data.</text>
</comment>
<evidence type="ECO:0000256" key="1">
    <source>
        <dbReference type="SAM" id="MobiDB-lite"/>
    </source>
</evidence>
<evidence type="ECO:0000313" key="2">
    <source>
        <dbReference type="EMBL" id="CEF98335.1"/>
    </source>
</evidence>
<organism evidence="2 3">
    <name type="scientific">Ostreococcus tauri</name>
    <name type="common">Marine green alga</name>
    <dbReference type="NCBI Taxonomy" id="70448"/>
    <lineage>
        <taxon>Eukaryota</taxon>
        <taxon>Viridiplantae</taxon>
        <taxon>Chlorophyta</taxon>
        <taxon>Mamiellophyceae</taxon>
        <taxon>Mamiellales</taxon>
        <taxon>Bathycoccaceae</taxon>
        <taxon>Ostreococcus</taxon>
    </lineage>
</organism>
<protein>
    <submittedName>
        <fullName evidence="2">Oxysterol-binding protein</fullName>
    </submittedName>
</protein>
<dbReference type="OrthoDB" id="498086at2759"/>
<proteinExistence type="predicted"/>
<dbReference type="InterPro" id="IPR037239">
    <property type="entry name" value="OSBP_sf"/>
</dbReference>
<accession>A0A090M272</accession>
<dbReference type="Gene3D" id="2.40.160.120">
    <property type="match status" value="1"/>
</dbReference>
<feature type="region of interest" description="Disordered" evidence="1">
    <location>
        <begin position="444"/>
        <end position="468"/>
    </location>
</feature>
<sequence length="468" mass="51599">MGRRSKGTGAVARKTSVWSCALSTAEDGSDDENDADDVERAAVERAARELRGKLLEEIVRGARKRGEGEAKAKAKYEDVLDDERVDGFGEAVLKLHDGDAAGDDDEAAIARMRAAASFVLGFCAEILQPANCESAAMMPPLGTHVIRRKKFDDEKSVYFQEQCSYDYDETRTADHFMDYGVQKVHASAKVQIVPRVSMSGSIITVNLERPKRLNVSESFSIREGCFVEFRGCSGHPDYLSKRVETSAADDGEIFEFTLPSIQISGLARGYPIAELVGEVMISSKASGLKTSLKFREFDVETSPSFRNIVSGSIVRSSDDVEVKRLLLGTWDTRVLLGNIFSRENGAPDEALFTAHDFGLPPLTTATGVRSLLSSLQKPGSMSNRRLWQTIVEALRFAPLREPENSVMSEALSLPSMATIEMRDEDKSMGYELALMVADSPLPDAEPPLPRYWFPRTKKSGKQLKKECE</sequence>
<dbReference type="EMBL" id="CAID01000006">
    <property type="protein sequence ID" value="CEF98335.1"/>
    <property type="molecule type" value="Genomic_DNA"/>
</dbReference>
<dbReference type="GeneID" id="9835456"/>